<evidence type="ECO:0000313" key="2">
    <source>
        <dbReference type="EMBL" id="MAG18327.1"/>
    </source>
</evidence>
<dbReference type="Proteomes" id="UP000226712">
    <property type="component" value="Unassembled WGS sequence"/>
</dbReference>
<feature type="transmembrane region" description="Helical" evidence="1">
    <location>
        <begin position="12"/>
        <end position="41"/>
    </location>
</feature>
<keyword evidence="1" id="KW-1133">Transmembrane helix</keyword>
<name>A0A2D6LQ55_9ARCH</name>
<organism evidence="2 3">
    <name type="scientific">Candidatus Iainarchaeum sp</name>
    <dbReference type="NCBI Taxonomy" id="3101447"/>
    <lineage>
        <taxon>Archaea</taxon>
        <taxon>Candidatus Iainarchaeota</taxon>
        <taxon>Candidatus Iainarchaeia</taxon>
        <taxon>Candidatus Iainarchaeales</taxon>
        <taxon>Candidatus Iainarchaeaceae</taxon>
        <taxon>Candidatus Iainarchaeum</taxon>
    </lineage>
</organism>
<keyword evidence="1" id="KW-0812">Transmembrane</keyword>
<gene>
    <name evidence="2" type="ORF">CL944_02540</name>
</gene>
<keyword evidence="1" id="KW-0472">Membrane</keyword>
<dbReference type="EMBL" id="NZBD01000015">
    <property type="protein sequence ID" value="MAG18327.1"/>
    <property type="molecule type" value="Genomic_DNA"/>
</dbReference>
<protein>
    <submittedName>
        <fullName evidence="2">Uncharacterized protein</fullName>
    </submittedName>
</protein>
<reference evidence="3" key="1">
    <citation type="submission" date="2017-09" db="EMBL/GenBank/DDBJ databases">
        <title>The Reconstruction of 2,631 Draft Metagenome-Assembled Genomes from the Global Oceans.</title>
        <authorList>
            <person name="Tully B.J."/>
            <person name="Graham E.D."/>
            <person name="Heidelberg J.F."/>
        </authorList>
    </citation>
    <scope>NUCLEOTIDE SEQUENCE [LARGE SCALE GENOMIC DNA]</scope>
</reference>
<sequence>MGEDKGFIEKHKLAFLAVSGIIIIGLILLILLIIVSVFLFFNFSSSETSNTGLPNNSPLIGSPNNPTYNSNNPALPKFEGWDSISKSVVEQACLIKAKEFVGDLAWGVSSCACSASESDSIKSYGCSVSALDGQHPFIAECVRADSICNITSDQGDISLTFSELEQLSG</sequence>
<accession>A0A2D6LQ55</accession>
<comment type="caution">
    <text evidence="2">The sequence shown here is derived from an EMBL/GenBank/DDBJ whole genome shotgun (WGS) entry which is preliminary data.</text>
</comment>
<proteinExistence type="predicted"/>
<evidence type="ECO:0000313" key="3">
    <source>
        <dbReference type="Proteomes" id="UP000226712"/>
    </source>
</evidence>
<dbReference type="AlphaFoldDB" id="A0A2D6LQ55"/>
<evidence type="ECO:0000256" key="1">
    <source>
        <dbReference type="SAM" id="Phobius"/>
    </source>
</evidence>